<dbReference type="InterPro" id="IPR011047">
    <property type="entry name" value="Quinoprotein_ADH-like_sf"/>
</dbReference>
<keyword evidence="1" id="KW-0732">Signal</keyword>
<feature type="chain" id="PRO_5011644767" description="PQQ-like domain-containing protein" evidence="1">
    <location>
        <begin position="31"/>
        <end position="552"/>
    </location>
</feature>
<dbReference type="AlphaFoldDB" id="A0A1H3HR18"/>
<name>A0A1H3HR18_9PSEU</name>
<feature type="signal peptide" evidence="1">
    <location>
        <begin position="1"/>
        <end position="30"/>
    </location>
</feature>
<dbReference type="Pfam" id="PF17164">
    <property type="entry name" value="DUF5122"/>
    <property type="match status" value="1"/>
</dbReference>
<keyword evidence="3" id="KW-1185">Reference proteome</keyword>
<evidence type="ECO:0000313" key="3">
    <source>
        <dbReference type="Proteomes" id="UP000199529"/>
    </source>
</evidence>
<dbReference type="OrthoDB" id="9802683at2"/>
<organism evidence="2 3">
    <name type="scientific">Saccharopolyspora shandongensis</name>
    <dbReference type="NCBI Taxonomy" id="418495"/>
    <lineage>
        <taxon>Bacteria</taxon>
        <taxon>Bacillati</taxon>
        <taxon>Actinomycetota</taxon>
        <taxon>Actinomycetes</taxon>
        <taxon>Pseudonocardiales</taxon>
        <taxon>Pseudonocardiaceae</taxon>
        <taxon>Saccharopolyspora</taxon>
    </lineage>
</organism>
<accession>A0A1H3HR18</accession>
<evidence type="ECO:0008006" key="4">
    <source>
        <dbReference type="Google" id="ProtNLM"/>
    </source>
</evidence>
<dbReference type="Proteomes" id="UP000199529">
    <property type="component" value="Unassembled WGS sequence"/>
</dbReference>
<gene>
    <name evidence="2" type="ORF">SAMN05216215_102132</name>
</gene>
<dbReference type="RefSeq" id="WP_093268265.1">
    <property type="nucleotide sequence ID" value="NZ_FNOK01000021.1"/>
</dbReference>
<dbReference type="STRING" id="418495.SAMN05216215_102132"/>
<protein>
    <recommendedName>
        <fullName evidence="4">PQQ-like domain-containing protein</fullName>
    </recommendedName>
</protein>
<sequence>MNRARKLSCVAAVAVAALSAAVVPGPAAIAAELPQPVTAGALPTPQTDGVVFAVAIAGNTAIAGGRFSKARPAGVAPGGPGEVTRNNLLAFDVTTGELLPWAPVVSGTAFAGADPGPFCKPADAGRWICDTVFRIEVSPDGKKVYVGGDFDKVDGQWRSRVAAFDAATGALDPNFKPRVAGRVRGLSITADTVYLGGGFNAVDGVPRTRLAAVSTGSGALLPWAPTADREVFAVLAAPAQGRTVIGGAFDNVNGTYRHGLTAVDAASGALAPWEWVTPSLDDTITDLATDGTGTVYLGSYNWRGGNPRLEGRGAIDIATGKPRWLDGCYGDTQSVAVAGGVLYSASHTHNCAAINAVPENGPIDYHRLLAETTTATATAQRNVNHVRFGDPIPELLPWLPNTNGGPASSPWLNGPWAVDADGRYVVVGGEFTMVNGSAQQSLTRFAARGVPGAVNNGPQVPFPAPELNRHLFAGISIRWTGTWDAQNREIRYEVMRAGTANPIYTTTSSAWPWSVTTMSFTDDQAPQGRVEYWIRAVDADGAVLSTPHSSIG</sequence>
<evidence type="ECO:0000313" key="2">
    <source>
        <dbReference type="EMBL" id="SDY17204.1"/>
    </source>
</evidence>
<dbReference type="InterPro" id="IPR013431">
    <property type="entry name" value="Delta_60_rpt"/>
</dbReference>
<reference evidence="3" key="1">
    <citation type="submission" date="2016-10" db="EMBL/GenBank/DDBJ databases">
        <authorList>
            <person name="Varghese N."/>
            <person name="Submissions S."/>
        </authorList>
    </citation>
    <scope>NUCLEOTIDE SEQUENCE [LARGE SCALE GENOMIC DNA]</scope>
    <source>
        <strain evidence="3">CGMCC 4.3530</strain>
    </source>
</reference>
<dbReference type="SUPFAM" id="SSF50998">
    <property type="entry name" value="Quinoprotein alcohol dehydrogenase-like"/>
    <property type="match status" value="1"/>
</dbReference>
<evidence type="ECO:0000256" key="1">
    <source>
        <dbReference type="SAM" id="SignalP"/>
    </source>
</evidence>
<proteinExistence type="predicted"/>
<dbReference type="EMBL" id="FNOK01000021">
    <property type="protein sequence ID" value="SDY17204.1"/>
    <property type="molecule type" value="Genomic_DNA"/>
</dbReference>